<evidence type="ECO:0000256" key="4">
    <source>
        <dbReference type="ARBA" id="ARBA00023136"/>
    </source>
</evidence>
<evidence type="ECO:0000256" key="2">
    <source>
        <dbReference type="ARBA" id="ARBA00022692"/>
    </source>
</evidence>
<dbReference type="KEGG" id="dph:EHF33_07980"/>
<dbReference type="AlphaFoldDB" id="A0A3G8YNI0"/>
<dbReference type="OrthoDB" id="72681at2"/>
<comment type="subcellular location">
    <subcellularLocation>
        <location evidence="1">Membrane</location>
        <topology evidence="1">Multi-pass membrane protein</topology>
    </subcellularLocation>
</comment>
<feature type="signal peptide" evidence="6">
    <location>
        <begin position="1"/>
        <end position="22"/>
    </location>
</feature>
<feature type="transmembrane region" description="Helical" evidence="5">
    <location>
        <begin position="79"/>
        <end position="101"/>
    </location>
</feature>
<feature type="chain" id="PRO_5018284626" evidence="6">
    <location>
        <begin position="23"/>
        <end position="105"/>
    </location>
</feature>
<evidence type="ECO:0000256" key="6">
    <source>
        <dbReference type="SAM" id="SignalP"/>
    </source>
</evidence>
<evidence type="ECO:0000313" key="8">
    <source>
        <dbReference type="EMBL" id="AZI42696.1"/>
    </source>
</evidence>
<dbReference type="Gene3D" id="1.20.120.610">
    <property type="entry name" value="lithium bound rotor ring of v- atpase"/>
    <property type="match status" value="1"/>
</dbReference>
<keyword evidence="2 5" id="KW-0812">Transmembrane</keyword>
<evidence type="ECO:0000256" key="5">
    <source>
        <dbReference type="SAM" id="Phobius"/>
    </source>
</evidence>
<reference evidence="8 9" key="1">
    <citation type="submission" date="2018-11" db="EMBL/GenBank/DDBJ databases">
        <title>Deinococcus shelandsis sp. nov., isolated from South Shetland Islands soil of Antarctica.</title>
        <authorList>
            <person name="Tian J."/>
        </authorList>
    </citation>
    <scope>NUCLEOTIDE SEQUENCE [LARGE SCALE GENOMIC DNA]</scope>
    <source>
        <strain evidence="8 9">S14-83T</strain>
    </source>
</reference>
<gene>
    <name evidence="8" type="ORF">EHF33_07980</name>
</gene>
<keyword evidence="9" id="KW-1185">Reference proteome</keyword>
<dbReference type="GO" id="GO:0033177">
    <property type="term" value="C:proton-transporting two-sector ATPase complex, proton-transporting domain"/>
    <property type="evidence" value="ECO:0007669"/>
    <property type="project" value="InterPro"/>
</dbReference>
<feature type="transmembrane region" description="Helical" evidence="5">
    <location>
        <begin position="38"/>
        <end position="58"/>
    </location>
</feature>
<sequence>MTKTNKIALAALVFALASTGFAQEAVVPATTAVNSNGGLIAVGAGLALGLGAIGTGLAQGRIGAAAAGVTAENPGRLGLMLLWFAIPETLVIFGLVGFFILSGKI</sequence>
<evidence type="ECO:0000256" key="1">
    <source>
        <dbReference type="ARBA" id="ARBA00004141"/>
    </source>
</evidence>
<keyword evidence="6" id="KW-0732">Signal</keyword>
<dbReference type="SUPFAM" id="SSF81333">
    <property type="entry name" value="F1F0 ATP synthase subunit C"/>
    <property type="match status" value="1"/>
</dbReference>
<name>A0A3G8YNI0_9DEIO</name>
<evidence type="ECO:0000313" key="9">
    <source>
        <dbReference type="Proteomes" id="UP000276417"/>
    </source>
</evidence>
<dbReference type="GO" id="GO:0015078">
    <property type="term" value="F:proton transmembrane transporter activity"/>
    <property type="evidence" value="ECO:0007669"/>
    <property type="project" value="InterPro"/>
</dbReference>
<evidence type="ECO:0000259" key="7">
    <source>
        <dbReference type="Pfam" id="PF00137"/>
    </source>
</evidence>
<proteinExistence type="predicted"/>
<keyword evidence="3 5" id="KW-1133">Transmembrane helix</keyword>
<dbReference type="CDD" id="cd18181">
    <property type="entry name" value="ATP-synt_Vo_Ao_c_TtATPase_like"/>
    <property type="match status" value="1"/>
</dbReference>
<organism evidence="8 9">
    <name type="scientific">Deinococcus psychrotolerans</name>
    <dbReference type="NCBI Taxonomy" id="2489213"/>
    <lineage>
        <taxon>Bacteria</taxon>
        <taxon>Thermotogati</taxon>
        <taxon>Deinococcota</taxon>
        <taxon>Deinococci</taxon>
        <taxon>Deinococcales</taxon>
        <taxon>Deinococcaceae</taxon>
        <taxon>Deinococcus</taxon>
    </lineage>
</organism>
<dbReference type="Pfam" id="PF00137">
    <property type="entry name" value="ATP-synt_C"/>
    <property type="match status" value="1"/>
</dbReference>
<feature type="domain" description="V-ATPase proteolipid subunit C-like" evidence="7">
    <location>
        <begin position="42"/>
        <end position="101"/>
    </location>
</feature>
<dbReference type="InterPro" id="IPR035921">
    <property type="entry name" value="F/V-ATP_Csub_sf"/>
</dbReference>
<dbReference type="InterPro" id="IPR002379">
    <property type="entry name" value="ATPase_proteolipid_c-like_dom"/>
</dbReference>
<evidence type="ECO:0000256" key="3">
    <source>
        <dbReference type="ARBA" id="ARBA00022989"/>
    </source>
</evidence>
<accession>A0A3G8YNI0</accession>
<dbReference type="EMBL" id="CP034183">
    <property type="protein sequence ID" value="AZI42696.1"/>
    <property type="molecule type" value="Genomic_DNA"/>
</dbReference>
<dbReference type="RefSeq" id="WP_124869793.1">
    <property type="nucleotide sequence ID" value="NZ_CP034183.1"/>
</dbReference>
<protein>
    <submittedName>
        <fullName evidence="8">V-type ATP synthase subunit K</fullName>
    </submittedName>
</protein>
<dbReference type="Proteomes" id="UP000276417">
    <property type="component" value="Chromosome 1"/>
</dbReference>
<keyword evidence="4 5" id="KW-0472">Membrane</keyword>